<protein>
    <recommendedName>
        <fullName evidence="5">DUF2946 domain-containing protein</fullName>
    </recommendedName>
</protein>
<organism evidence="3 4">
    <name type="scientific">Pelomonas caseinilytica</name>
    <dbReference type="NCBI Taxonomy" id="2906763"/>
    <lineage>
        <taxon>Bacteria</taxon>
        <taxon>Pseudomonadati</taxon>
        <taxon>Pseudomonadota</taxon>
        <taxon>Betaproteobacteria</taxon>
        <taxon>Burkholderiales</taxon>
        <taxon>Sphaerotilaceae</taxon>
        <taxon>Roseateles</taxon>
    </lineage>
</organism>
<evidence type="ECO:0000313" key="4">
    <source>
        <dbReference type="Proteomes" id="UP001201463"/>
    </source>
</evidence>
<reference evidence="3 4" key="1">
    <citation type="submission" date="2021-12" db="EMBL/GenBank/DDBJ databases">
        <title>Genome seq of p7.</title>
        <authorList>
            <person name="Seo T."/>
        </authorList>
    </citation>
    <scope>NUCLEOTIDE SEQUENCE [LARGE SCALE GENOMIC DNA]</scope>
    <source>
        <strain evidence="3 4">P7</strain>
    </source>
</reference>
<feature type="signal peptide" evidence="2">
    <location>
        <begin position="1"/>
        <end position="23"/>
    </location>
</feature>
<comment type="caution">
    <text evidence="3">The sequence shown here is derived from an EMBL/GenBank/DDBJ whole genome shotgun (WGS) entry which is preliminary data.</text>
</comment>
<evidence type="ECO:0000256" key="1">
    <source>
        <dbReference type="SAM" id="MobiDB-lite"/>
    </source>
</evidence>
<dbReference type="EMBL" id="JAJTWT010000006">
    <property type="protein sequence ID" value="MCE4538881.1"/>
    <property type="molecule type" value="Genomic_DNA"/>
</dbReference>
<dbReference type="Proteomes" id="UP001201463">
    <property type="component" value="Unassembled WGS sequence"/>
</dbReference>
<feature type="chain" id="PRO_5045522916" description="DUF2946 domain-containing protein" evidence="2">
    <location>
        <begin position="24"/>
        <end position="114"/>
    </location>
</feature>
<sequence length="114" mass="11951">MRLLRIWLLVVLALLLPLRGAVAAAMLCQPLAAGPAMHQLAHAGQGHEACHQDYGQATQDRCHVCAAFCALTPLPAAGSDLPEPPEAASAAFPEPWLPPASFLSGGQERPPRTA</sequence>
<evidence type="ECO:0000256" key="2">
    <source>
        <dbReference type="SAM" id="SignalP"/>
    </source>
</evidence>
<name>A0ABS8XJZ7_9BURK</name>
<evidence type="ECO:0008006" key="5">
    <source>
        <dbReference type="Google" id="ProtNLM"/>
    </source>
</evidence>
<proteinExistence type="predicted"/>
<keyword evidence="4" id="KW-1185">Reference proteome</keyword>
<accession>A0ABS8XJZ7</accession>
<feature type="region of interest" description="Disordered" evidence="1">
    <location>
        <begin position="76"/>
        <end position="114"/>
    </location>
</feature>
<gene>
    <name evidence="3" type="ORF">LXT12_16630</name>
</gene>
<keyword evidence="2" id="KW-0732">Signal</keyword>
<dbReference type="RefSeq" id="WP_233393400.1">
    <property type="nucleotide sequence ID" value="NZ_JAJTWT010000006.1"/>
</dbReference>
<evidence type="ECO:0000313" key="3">
    <source>
        <dbReference type="EMBL" id="MCE4538881.1"/>
    </source>
</evidence>